<sequence length="255" mass="30858">MSTTSAYTPPLQDNMEKRHSRSTTRDNSKRRRYDKSQSEHTRLIRERDRSRHLSHYRKSVDSSSYSSDEDYRKTKRRKSRSHKRISRNEISRKRYRSRSRSSDNNTFFRKFAKLINNNKRSTFEGAHNVIPEFDPDANSQTAADWLRKVNETAAIYKWNEKQIIYYAIPKLSGYARKWYQGQSTLNLSWRQWQRKIIKTFPDDRNYADRLYEMLERKSKREESLEEYFHDKARLVKMCGISGRNAVDCIHSWYIR</sequence>
<comment type="caution">
    <text evidence="2">The sequence shown here is derived from an EMBL/GenBank/DDBJ whole genome shotgun (WGS) entry which is preliminary data.</text>
</comment>
<dbReference type="EMBL" id="CAKOGL010000043">
    <property type="protein sequence ID" value="CAH2108929.1"/>
    <property type="molecule type" value="Genomic_DNA"/>
</dbReference>
<gene>
    <name evidence="2" type="ORF">EEDITHA_LOCUS22820</name>
</gene>
<feature type="compositionally biased region" description="Basic residues" evidence="1">
    <location>
        <begin position="73"/>
        <end position="85"/>
    </location>
</feature>
<feature type="compositionally biased region" description="Basic residues" evidence="1">
    <location>
        <begin position="18"/>
        <end position="33"/>
    </location>
</feature>
<keyword evidence="3" id="KW-1185">Reference proteome</keyword>
<reference evidence="2" key="1">
    <citation type="submission" date="2022-03" db="EMBL/GenBank/DDBJ databases">
        <authorList>
            <person name="Tunstrom K."/>
        </authorList>
    </citation>
    <scope>NUCLEOTIDE SEQUENCE</scope>
</reference>
<evidence type="ECO:0008006" key="4">
    <source>
        <dbReference type="Google" id="ProtNLM"/>
    </source>
</evidence>
<organism evidence="2 3">
    <name type="scientific">Euphydryas editha</name>
    <name type="common">Edith's checkerspot</name>
    <dbReference type="NCBI Taxonomy" id="104508"/>
    <lineage>
        <taxon>Eukaryota</taxon>
        <taxon>Metazoa</taxon>
        <taxon>Ecdysozoa</taxon>
        <taxon>Arthropoda</taxon>
        <taxon>Hexapoda</taxon>
        <taxon>Insecta</taxon>
        <taxon>Pterygota</taxon>
        <taxon>Neoptera</taxon>
        <taxon>Endopterygota</taxon>
        <taxon>Lepidoptera</taxon>
        <taxon>Glossata</taxon>
        <taxon>Ditrysia</taxon>
        <taxon>Papilionoidea</taxon>
        <taxon>Nymphalidae</taxon>
        <taxon>Nymphalinae</taxon>
        <taxon>Euphydryas</taxon>
    </lineage>
</organism>
<accession>A0AAU9VCI8</accession>
<evidence type="ECO:0000256" key="1">
    <source>
        <dbReference type="SAM" id="MobiDB-lite"/>
    </source>
</evidence>
<dbReference type="Proteomes" id="UP001153954">
    <property type="component" value="Unassembled WGS sequence"/>
</dbReference>
<protein>
    <recommendedName>
        <fullName evidence="4">Retrotransposon gag domain-containing protein</fullName>
    </recommendedName>
</protein>
<feature type="compositionally biased region" description="Basic and acidic residues" evidence="1">
    <location>
        <begin position="34"/>
        <end position="51"/>
    </location>
</feature>
<feature type="region of interest" description="Disordered" evidence="1">
    <location>
        <begin position="1"/>
        <end position="102"/>
    </location>
</feature>
<dbReference type="AlphaFoldDB" id="A0AAU9VCI8"/>
<name>A0AAU9VCI8_EUPED</name>
<proteinExistence type="predicted"/>
<evidence type="ECO:0000313" key="3">
    <source>
        <dbReference type="Proteomes" id="UP001153954"/>
    </source>
</evidence>
<evidence type="ECO:0000313" key="2">
    <source>
        <dbReference type="EMBL" id="CAH2108929.1"/>
    </source>
</evidence>